<dbReference type="SMART" id="SM00507">
    <property type="entry name" value="HNHc"/>
    <property type="match status" value="1"/>
</dbReference>
<organism evidence="2 3">
    <name type="scientific">Alkaliphilus metalliredigens (strain QYMF)</name>
    <dbReference type="NCBI Taxonomy" id="293826"/>
    <lineage>
        <taxon>Bacteria</taxon>
        <taxon>Bacillati</taxon>
        <taxon>Bacillota</taxon>
        <taxon>Clostridia</taxon>
        <taxon>Peptostreptococcales</taxon>
        <taxon>Natronincolaceae</taxon>
        <taxon>Alkaliphilus</taxon>
    </lineage>
</organism>
<dbReference type="Proteomes" id="UP000001572">
    <property type="component" value="Chromosome"/>
</dbReference>
<evidence type="ECO:0000259" key="1">
    <source>
        <dbReference type="SMART" id="SM00507"/>
    </source>
</evidence>
<protein>
    <recommendedName>
        <fullName evidence="1">HNH nuclease domain-containing protein</fullName>
    </recommendedName>
</protein>
<evidence type="ECO:0000313" key="3">
    <source>
        <dbReference type="Proteomes" id="UP000001572"/>
    </source>
</evidence>
<dbReference type="EMBL" id="CP000724">
    <property type="protein sequence ID" value="ABR48578.1"/>
    <property type="molecule type" value="Genomic_DNA"/>
</dbReference>
<proteinExistence type="predicted"/>
<reference evidence="3" key="1">
    <citation type="journal article" date="2016" name="Genome Announc.">
        <title>Complete genome sequence of Alkaliphilus metalliredigens strain QYMF, an alkaliphilic and metal-reducing bacterium isolated from borax-contaminated leachate ponds.</title>
        <authorList>
            <person name="Hwang C."/>
            <person name="Copeland A."/>
            <person name="Lucas S."/>
            <person name="Lapidus A."/>
            <person name="Barry K."/>
            <person name="Detter J.C."/>
            <person name="Glavina Del Rio T."/>
            <person name="Hammon N."/>
            <person name="Israni S."/>
            <person name="Dalin E."/>
            <person name="Tice H."/>
            <person name="Pitluck S."/>
            <person name="Chertkov O."/>
            <person name="Brettin T."/>
            <person name="Bruce D."/>
            <person name="Han C."/>
            <person name="Schmutz J."/>
            <person name="Larimer F."/>
            <person name="Land M.L."/>
            <person name="Hauser L."/>
            <person name="Kyrpides N."/>
            <person name="Mikhailova N."/>
            <person name="Ye Q."/>
            <person name="Zhou J."/>
            <person name="Richardson P."/>
            <person name="Fields M.W."/>
        </authorList>
    </citation>
    <scope>NUCLEOTIDE SEQUENCE [LARGE SCALE GENOMIC DNA]</scope>
    <source>
        <strain evidence="3">QYMF</strain>
    </source>
</reference>
<dbReference type="STRING" id="293826.Amet_2424"/>
<feature type="domain" description="HNH nuclease" evidence="1">
    <location>
        <begin position="230"/>
        <end position="284"/>
    </location>
</feature>
<dbReference type="KEGG" id="amt:Amet_2424"/>
<sequence>MPKKITYDFVKKYVLENSNCQLMSNDYINNSSKLEFKCGCGNIFETSFAKFKDRKKRQCNECGFALRGQYQSKTPEEFREEVQNIVGNEYIVLGYYSGAVEKIKFRHNSCGNEYLAAPHDFLSGKRCPKCRRPRYNTTTDEFKKIIKELTNGEYDVVGEYTSSHTHIRLKHNLCGTEYKVTPNNFTSHGRRCPNYDCHIRRVGGINHHAYNPDLTDEERINRRDLKENIKWRKSVYRKDGYKCVSCGDDQGRNLVAHHLDGYNWCVEKRFDVKNGVTLCEICHKAFHHNYGYGNNTKEQFQEFISRN</sequence>
<dbReference type="OrthoDB" id="2086462at2"/>
<dbReference type="eggNOG" id="COG3440">
    <property type="taxonomic scope" value="Bacteria"/>
</dbReference>
<gene>
    <name evidence="2" type="ordered locus">Amet_2424</name>
</gene>
<dbReference type="RefSeq" id="WP_012063553.1">
    <property type="nucleotide sequence ID" value="NC_009633.1"/>
</dbReference>
<accession>A6TQW0</accession>
<evidence type="ECO:0000313" key="2">
    <source>
        <dbReference type="EMBL" id="ABR48578.1"/>
    </source>
</evidence>
<name>A6TQW0_ALKMQ</name>
<dbReference type="InterPro" id="IPR003615">
    <property type="entry name" value="HNH_nuc"/>
</dbReference>
<dbReference type="HOGENOM" id="CLU_905006_0_0_9"/>
<keyword evidence="3" id="KW-1185">Reference proteome</keyword>
<dbReference type="AlphaFoldDB" id="A6TQW0"/>